<dbReference type="InterPro" id="IPR000531">
    <property type="entry name" value="Beta-barrel_TonB"/>
</dbReference>
<proteinExistence type="inferred from homology"/>
<keyword evidence="6 12" id="KW-0732">Signal</keyword>
<gene>
    <name evidence="15" type="ORF">SCD92_18885</name>
</gene>
<keyword evidence="9 15" id="KW-0675">Receptor</keyword>
<accession>A0ABU4S2T2</accession>
<keyword evidence="5" id="KW-0812">Transmembrane</keyword>
<keyword evidence="10" id="KW-0998">Cell outer membrane</keyword>
<feature type="domain" description="TonB-dependent receptor-like beta-barrel" evidence="13">
    <location>
        <begin position="340"/>
        <end position="749"/>
    </location>
</feature>
<evidence type="ECO:0000256" key="11">
    <source>
        <dbReference type="RuleBase" id="RU003357"/>
    </source>
</evidence>
<evidence type="ECO:0000256" key="9">
    <source>
        <dbReference type="ARBA" id="ARBA00023170"/>
    </source>
</evidence>
<evidence type="ECO:0000256" key="7">
    <source>
        <dbReference type="ARBA" id="ARBA00023077"/>
    </source>
</evidence>
<dbReference type="Pfam" id="PF13620">
    <property type="entry name" value="CarboxypepD_reg"/>
    <property type="match status" value="1"/>
</dbReference>
<dbReference type="Pfam" id="PF00593">
    <property type="entry name" value="TonB_dep_Rec_b-barrel"/>
    <property type="match status" value="1"/>
</dbReference>
<evidence type="ECO:0000256" key="12">
    <source>
        <dbReference type="SAM" id="SignalP"/>
    </source>
</evidence>
<keyword evidence="8 11" id="KW-0472">Membrane</keyword>
<protein>
    <submittedName>
        <fullName evidence="15">TonB-dependent receptor</fullName>
    </submittedName>
</protein>
<keyword evidence="4" id="KW-1134">Transmembrane beta strand</keyword>
<keyword evidence="3" id="KW-0813">Transport</keyword>
<evidence type="ECO:0000313" key="15">
    <source>
        <dbReference type="EMBL" id="MDX6851443.1"/>
    </source>
</evidence>
<evidence type="ECO:0000256" key="3">
    <source>
        <dbReference type="ARBA" id="ARBA00022448"/>
    </source>
</evidence>
<dbReference type="PANTHER" id="PTHR30069">
    <property type="entry name" value="TONB-DEPENDENT OUTER MEMBRANE RECEPTOR"/>
    <property type="match status" value="1"/>
</dbReference>
<dbReference type="Pfam" id="PF07715">
    <property type="entry name" value="Plug"/>
    <property type="match status" value="1"/>
</dbReference>
<sequence>MTQRKHSQPLKLTRAIGLATALTATPLWAAELVVDISDKTSQRPLGETLITITSRDNQQWQIQTNEQGRARIEALDPGLYEVTVSRVGYIGARLPSVRLVDDKATPVSLTLATSTKQVEEIVVVGNSIGGDWLSSAGASTRDREALRSSAGSGSDVLRALDGMPGLFSDGEFSSYTVRGSGPRDNLILVDGVPFERVVHFSDSFGELADAQDGGRYSVFAPNTVAQADFQPGGWSSAYGGRAGSLLQLDVANGNPETPSYTARLDIAGLEIGYDGPSRVLDNTSVLFSARQLNFGRLFETVGLDDIGEPEVTDVIFKTHTEFANGDEFNVLAIYAPESFSRDTDNVLASDEDDPGNYEDVELVEQESDNTLLVATYRKLLGQSAQLTNKIYYRHFSEDSQVGEAYPEQVALDSSASDVPRRFPIITARQDDTEFGWRLDFSYDNSLGRFSAGTRLSQSDLTLERFIDGPWNRYEYDTDSFRPNPEQQYVVLTGAGVDTNFSADALQYAAYFDQELSLGIFDVRAGLRYEGDEFTEQSGVSPRLALSWPLSDSASVSATLGRYLQMPRLDDFASNTNSTTLDYEIIDQVSLGLNYQLSEQWALFVEPYYQQLNDLVVQTDAVTQSYNNLGEGTSWGVDTAITRQFGNGWSASVAYSYNEAALKDSPNSAEYDADYSRPHSFSVGGVWEINQRWKLSGRWKWASGRPYGEYIVHDNVLGDGQPLRYSRETLTNNTERFDDYGSINVRLDYRRMLGGTQVIAFIDIINLLGEENPSDIDFNERTGEVLTEEGNLLPLIGLRFEW</sequence>
<dbReference type="Gene3D" id="2.60.40.1120">
    <property type="entry name" value="Carboxypeptidase-like, regulatory domain"/>
    <property type="match status" value="1"/>
</dbReference>
<evidence type="ECO:0000259" key="13">
    <source>
        <dbReference type="Pfam" id="PF00593"/>
    </source>
</evidence>
<evidence type="ECO:0000256" key="4">
    <source>
        <dbReference type="ARBA" id="ARBA00022452"/>
    </source>
</evidence>
<comment type="subcellular location">
    <subcellularLocation>
        <location evidence="1">Cell outer membrane</location>
        <topology evidence="1">Multi-pass membrane protein</topology>
    </subcellularLocation>
</comment>
<evidence type="ECO:0000256" key="5">
    <source>
        <dbReference type="ARBA" id="ARBA00022692"/>
    </source>
</evidence>
<dbReference type="Gene3D" id="2.40.170.20">
    <property type="entry name" value="TonB-dependent receptor, beta-barrel domain"/>
    <property type="match status" value="1"/>
</dbReference>
<evidence type="ECO:0000256" key="2">
    <source>
        <dbReference type="ARBA" id="ARBA00008143"/>
    </source>
</evidence>
<evidence type="ECO:0000256" key="6">
    <source>
        <dbReference type="ARBA" id="ARBA00022729"/>
    </source>
</evidence>
<dbReference type="PANTHER" id="PTHR30069:SF29">
    <property type="entry name" value="HEMOGLOBIN AND HEMOGLOBIN-HAPTOGLOBIN-BINDING PROTEIN 1-RELATED"/>
    <property type="match status" value="1"/>
</dbReference>
<comment type="similarity">
    <text evidence="2">Belongs to the TonB-dependent receptor family. Hemoglobin/haptoglobin binding protein subfamily.</text>
</comment>
<comment type="caution">
    <text evidence="15">The sequence shown here is derived from an EMBL/GenBank/DDBJ whole genome shotgun (WGS) entry which is preliminary data.</text>
</comment>
<evidence type="ECO:0000256" key="1">
    <source>
        <dbReference type="ARBA" id="ARBA00004571"/>
    </source>
</evidence>
<dbReference type="SUPFAM" id="SSF49464">
    <property type="entry name" value="Carboxypeptidase regulatory domain-like"/>
    <property type="match status" value="1"/>
</dbReference>
<evidence type="ECO:0000256" key="8">
    <source>
        <dbReference type="ARBA" id="ARBA00023136"/>
    </source>
</evidence>
<dbReference type="RefSeq" id="WP_302720609.1">
    <property type="nucleotide sequence ID" value="NZ_JAULRU010000154.1"/>
</dbReference>
<keyword evidence="7 11" id="KW-0798">TonB box</keyword>
<dbReference type="InterPro" id="IPR039426">
    <property type="entry name" value="TonB-dep_rcpt-like"/>
</dbReference>
<evidence type="ECO:0000256" key="10">
    <source>
        <dbReference type="ARBA" id="ARBA00023237"/>
    </source>
</evidence>
<feature type="domain" description="TonB-dependent receptor plug" evidence="14">
    <location>
        <begin position="142"/>
        <end position="242"/>
    </location>
</feature>
<feature type="chain" id="PRO_5046708163" evidence="12">
    <location>
        <begin position="30"/>
        <end position="801"/>
    </location>
</feature>
<feature type="signal peptide" evidence="12">
    <location>
        <begin position="1"/>
        <end position="29"/>
    </location>
</feature>
<keyword evidence="16" id="KW-1185">Reference proteome</keyword>
<reference evidence="15 16" key="1">
    <citation type="submission" date="2023-11" db="EMBL/GenBank/DDBJ databases">
        <title>Gilvimarinus fulvus sp. nov., isolated from the surface of Kelp.</title>
        <authorList>
            <person name="Sun Y.Y."/>
            <person name="Gong Y."/>
            <person name="Du Z.J."/>
        </authorList>
    </citation>
    <scope>NUCLEOTIDE SEQUENCE [LARGE SCALE GENOMIC DNA]</scope>
    <source>
        <strain evidence="15 16">SDUM040013</strain>
    </source>
</reference>
<organism evidence="15 16">
    <name type="scientific">Gilvimarinus gilvus</name>
    <dbReference type="NCBI Taxonomy" id="3058038"/>
    <lineage>
        <taxon>Bacteria</taxon>
        <taxon>Pseudomonadati</taxon>
        <taxon>Pseudomonadota</taxon>
        <taxon>Gammaproteobacteria</taxon>
        <taxon>Cellvibrionales</taxon>
        <taxon>Cellvibrionaceae</taxon>
        <taxon>Gilvimarinus</taxon>
    </lineage>
</organism>
<evidence type="ECO:0000259" key="14">
    <source>
        <dbReference type="Pfam" id="PF07715"/>
    </source>
</evidence>
<dbReference type="Proteomes" id="UP001273505">
    <property type="component" value="Unassembled WGS sequence"/>
</dbReference>
<evidence type="ECO:0000313" key="16">
    <source>
        <dbReference type="Proteomes" id="UP001273505"/>
    </source>
</evidence>
<dbReference type="SUPFAM" id="SSF56935">
    <property type="entry name" value="Porins"/>
    <property type="match status" value="1"/>
</dbReference>
<dbReference type="InterPro" id="IPR012910">
    <property type="entry name" value="Plug_dom"/>
</dbReference>
<dbReference type="InterPro" id="IPR036942">
    <property type="entry name" value="Beta-barrel_TonB_sf"/>
</dbReference>
<dbReference type="EMBL" id="JAXAFO010000060">
    <property type="protein sequence ID" value="MDX6851443.1"/>
    <property type="molecule type" value="Genomic_DNA"/>
</dbReference>
<dbReference type="InterPro" id="IPR008969">
    <property type="entry name" value="CarboxyPept-like_regulatory"/>
</dbReference>
<dbReference type="Gene3D" id="2.170.130.10">
    <property type="entry name" value="TonB-dependent receptor, plug domain"/>
    <property type="match status" value="1"/>
</dbReference>
<name>A0ABU4S2T2_9GAMM</name>
<dbReference type="InterPro" id="IPR037066">
    <property type="entry name" value="Plug_dom_sf"/>
</dbReference>